<dbReference type="EMBL" id="JMSZ01000032">
    <property type="protein sequence ID" value="KDE39430.1"/>
    <property type="molecule type" value="Genomic_DNA"/>
</dbReference>
<dbReference type="OrthoDB" id="6089788at2"/>
<comment type="caution">
    <text evidence="1">The sequence shown here is derived from an EMBL/GenBank/DDBJ whole genome shotgun (WGS) entry which is preliminary data.</text>
</comment>
<reference evidence="1 2" key="1">
    <citation type="journal article" date="2005" name="Int. J. Syst. Evol. Microbiol.">
        <title>Nitrincola lacisaponensis gen. nov., sp. nov., a novel alkaliphilic bacterium isolated from an alkaline, saline lake.</title>
        <authorList>
            <person name="Dimitriu P.A."/>
            <person name="Shukla S.K."/>
            <person name="Conradt J."/>
            <person name="Marquez M.C."/>
            <person name="Ventosa A."/>
            <person name="Maglia A."/>
            <person name="Peyton B.M."/>
            <person name="Pinkart H.C."/>
            <person name="Mormile M.R."/>
        </authorList>
    </citation>
    <scope>NUCLEOTIDE SEQUENCE [LARGE SCALE GENOMIC DNA]</scope>
    <source>
        <strain evidence="1 2">4CA</strain>
    </source>
</reference>
<evidence type="ECO:0008006" key="3">
    <source>
        <dbReference type="Google" id="ProtNLM"/>
    </source>
</evidence>
<name>A0A063Y2Q1_9GAMM</name>
<dbReference type="RefSeq" id="WP_036548503.1">
    <property type="nucleotide sequence ID" value="NZ_JMSZ01000032.1"/>
</dbReference>
<keyword evidence="2" id="KW-1185">Reference proteome</keyword>
<organism evidence="1 2">
    <name type="scientific">Nitrincola lacisaponensis</name>
    <dbReference type="NCBI Taxonomy" id="267850"/>
    <lineage>
        <taxon>Bacteria</taxon>
        <taxon>Pseudomonadati</taxon>
        <taxon>Pseudomonadota</taxon>
        <taxon>Gammaproteobacteria</taxon>
        <taxon>Oceanospirillales</taxon>
        <taxon>Oceanospirillaceae</taxon>
        <taxon>Nitrincola</taxon>
    </lineage>
</organism>
<dbReference type="STRING" id="267850.ADINL_2559"/>
<evidence type="ECO:0000313" key="1">
    <source>
        <dbReference type="EMBL" id="KDE39430.1"/>
    </source>
</evidence>
<accession>A0A063Y2Q1</accession>
<sequence>MNIAATGTALSALNFHMEHAAKMNKVVMDQVETQGEMILNLIPDNPAGVKADPTSAVGQIIDVQV</sequence>
<protein>
    <recommendedName>
        <fullName evidence="3">Motility protein</fullName>
    </recommendedName>
</protein>
<dbReference type="AlphaFoldDB" id="A0A063Y2Q1"/>
<evidence type="ECO:0000313" key="2">
    <source>
        <dbReference type="Proteomes" id="UP000027318"/>
    </source>
</evidence>
<proteinExistence type="predicted"/>
<dbReference type="Proteomes" id="UP000027318">
    <property type="component" value="Unassembled WGS sequence"/>
</dbReference>
<gene>
    <name evidence="1" type="ORF">ADINL_2559</name>
</gene>